<dbReference type="Proteomes" id="UP000611554">
    <property type="component" value="Unassembled WGS sequence"/>
</dbReference>
<dbReference type="InterPro" id="IPR047951">
    <property type="entry name" value="Transpos_ISL3"/>
</dbReference>
<dbReference type="PANTHER" id="PTHR33498">
    <property type="entry name" value="TRANSPOSASE FOR INSERTION SEQUENCE ELEMENT IS1557"/>
    <property type="match status" value="1"/>
</dbReference>
<dbReference type="Pfam" id="PF14690">
    <property type="entry name" value="Zn_ribbon_ISL3"/>
    <property type="match status" value="1"/>
</dbReference>
<comment type="caution">
    <text evidence="3">The sequence shown here is derived from an EMBL/GenBank/DDBJ whole genome shotgun (WGS) entry which is preliminary data.</text>
</comment>
<feature type="domain" description="Transposase IS204/IS1001/IS1096/IS1165 zinc-finger" evidence="2">
    <location>
        <begin position="40"/>
        <end position="84"/>
    </location>
</feature>
<organism evidence="3 4">
    <name type="scientific">Streptosporangium pseudovulgare</name>
    <dbReference type="NCBI Taxonomy" id="35765"/>
    <lineage>
        <taxon>Bacteria</taxon>
        <taxon>Bacillati</taxon>
        <taxon>Actinomycetota</taxon>
        <taxon>Actinomycetes</taxon>
        <taxon>Streptosporangiales</taxon>
        <taxon>Streptosporangiaceae</taxon>
        <taxon>Streptosporangium</taxon>
    </lineage>
</organism>
<keyword evidence="4" id="KW-1185">Reference proteome</keyword>
<name>A0ABQ2RMP5_9ACTN</name>
<evidence type="ECO:0000313" key="3">
    <source>
        <dbReference type="EMBL" id="GGQ36106.1"/>
    </source>
</evidence>
<accession>A0ABQ2RMP5</accession>
<sequence length="175" mass="18768">MHDLDELVNMVFSGLSPLVVEDVAGEDERIRVRARTPDGPATCPGCGAEPASVHDCHERSVAGVPIDARRVLVMVRIRRLVCPTRGCHQTFRERLPGVLERYQRRTPRLASQTNAMVRDPAGRAGAQVMSALTVWTTSPCAGATAPPLHHLGPGRGRPPAHLPTPPGPAPAHPAQ</sequence>
<reference evidence="4" key="1">
    <citation type="journal article" date="2019" name="Int. J. Syst. Evol. Microbiol.">
        <title>The Global Catalogue of Microorganisms (GCM) 10K type strain sequencing project: providing services to taxonomists for standard genome sequencing and annotation.</title>
        <authorList>
            <consortium name="The Broad Institute Genomics Platform"/>
            <consortium name="The Broad Institute Genome Sequencing Center for Infectious Disease"/>
            <person name="Wu L."/>
            <person name="Ma J."/>
        </authorList>
    </citation>
    <scope>NUCLEOTIDE SEQUENCE [LARGE SCALE GENOMIC DNA]</scope>
    <source>
        <strain evidence="4">JCM 3115</strain>
    </source>
</reference>
<evidence type="ECO:0000256" key="1">
    <source>
        <dbReference type="SAM" id="MobiDB-lite"/>
    </source>
</evidence>
<proteinExistence type="predicted"/>
<dbReference type="EMBL" id="BMQJ01000047">
    <property type="protein sequence ID" value="GGQ36106.1"/>
    <property type="molecule type" value="Genomic_DNA"/>
</dbReference>
<evidence type="ECO:0000313" key="4">
    <source>
        <dbReference type="Proteomes" id="UP000611554"/>
    </source>
</evidence>
<evidence type="ECO:0000259" key="2">
    <source>
        <dbReference type="Pfam" id="PF14690"/>
    </source>
</evidence>
<feature type="region of interest" description="Disordered" evidence="1">
    <location>
        <begin position="145"/>
        <end position="175"/>
    </location>
</feature>
<feature type="compositionally biased region" description="Pro residues" evidence="1">
    <location>
        <begin position="160"/>
        <end position="175"/>
    </location>
</feature>
<dbReference type="InterPro" id="IPR029261">
    <property type="entry name" value="Transposase_Znf"/>
</dbReference>
<gene>
    <name evidence="3" type="ORF">GCM10010140_77560</name>
</gene>
<dbReference type="PANTHER" id="PTHR33498:SF1">
    <property type="entry name" value="TRANSPOSASE FOR INSERTION SEQUENCE ELEMENT IS1557"/>
    <property type="match status" value="1"/>
</dbReference>
<protein>
    <recommendedName>
        <fullName evidence="2">Transposase IS204/IS1001/IS1096/IS1165 zinc-finger domain-containing protein</fullName>
    </recommendedName>
</protein>